<gene>
    <name evidence="1" type="ORF">EIG79_10790</name>
    <name evidence="2" type="ORF">NCTC10926_00470</name>
</gene>
<evidence type="ECO:0000313" key="4">
    <source>
        <dbReference type="Proteomes" id="UP000294229"/>
    </source>
</evidence>
<evidence type="ECO:0000313" key="2">
    <source>
        <dbReference type="EMBL" id="SUU97103.1"/>
    </source>
</evidence>
<evidence type="ECO:0000313" key="3">
    <source>
        <dbReference type="Proteomes" id="UP000254620"/>
    </source>
</evidence>
<dbReference type="Proteomes" id="UP000294229">
    <property type="component" value="Unassembled WGS sequence"/>
</dbReference>
<dbReference type="RefSeq" id="WP_046099027.1">
    <property type="nucleotide sequence ID" value="NZ_LAEN01000120.1"/>
</dbReference>
<protein>
    <submittedName>
        <fullName evidence="1">Uncharacterized protein</fullName>
    </submittedName>
</protein>
<sequence>MKKSMADFLAYELARERFAQSNYNLNQMVAKELADFIQTLSSEFQNNLDDFDPDVLERFKHLSK</sequence>
<accession>A0A0F5ETT4</accession>
<dbReference type="EMBL" id="UFSW01000001">
    <property type="protein sequence ID" value="SUU97103.1"/>
    <property type="molecule type" value="Genomic_DNA"/>
</dbReference>
<name>A0A0F5ETT4_AVIPA</name>
<evidence type="ECO:0000313" key="1">
    <source>
        <dbReference type="EMBL" id="RZN56078.1"/>
    </source>
</evidence>
<dbReference type="OrthoDB" id="5689893at2"/>
<proteinExistence type="predicted"/>
<reference evidence="1 4" key="2">
    <citation type="submission" date="2018-11" db="EMBL/GenBank/DDBJ databases">
        <title>Sequencing Av. paragallinarum serogroups.</title>
        <authorList>
            <person name="Hellmuth J.E."/>
            <person name="Boucher C.E."/>
            <person name="Cason E.D."/>
        </authorList>
    </citation>
    <scope>NUCLEOTIDE SEQUENCE [LARGE SCALE GENOMIC DNA]</scope>
    <source>
        <strain evidence="1 4">SA-3</strain>
    </source>
</reference>
<dbReference type="Proteomes" id="UP000254620">
    <property type="component" value="Unassembled WGS sequence"/>
</dbReference>
<dbReference type="EMBL" id="RQXS01000074">
    <property type="protein sequence ID" value="RZN56078.1"/>
    <property type="molecule type" value="Genomic_DNA"/>
</dbReference>
<reference evidence="2 3" key="1">
    <citation type="submission" date="2018-06" db="EMBL/GenBank/DDBJ databases">
        <authorList>
            <consortium name="Pathogen Informatics"/>
            <person name="Doyle S."/>
        </authorList>
    </citation>
    <scope>NUCLEOTIDE SEQUENCE [LARGE SCALE GENOMIC DNA]</scope>
    <source>
        <strain evidence="2 3">NCTC10926</strain>
    </source>
</reference>
<dbReference type="AlphaFoldDB" id="A0A0F5ETT4"/>
<organism evidence="1 4">
    <name type="scientific">Avibacterium paragallinarum</name>
    <name type="common">Haemophilus gallinarum</name>
    <dbReference type="NCBI Taxonomy" id="728"/>
    <lineage>
        <taxon>Bacteria</taxon>
        <taxon>Pseudomonadati</taxon>
        <taxon>Pseudomonadota</taxon>
        <taxon>Gammaproteobacteria</taxon>
        <taxon>Pasteurellales</taxon>
        <taxon>Pasteurellaceae</taxon>
        <taxon>Avibacterium</taxon>
    </lineage>
</organism>